<evidence type="ECO:0000313" key="1">
    <source>
        <dbReference type="EMBL" id="KAJ5381881.1"/>
    </source>
</evidence>
<dbReference type="EMBL" id="JAPZBS010000002">
    <property type="protein sequence ID" value="KAJ5381881.1"/>
    <property type="molecule type" value="Genomic_DNA"/>
</dbReference>
<protein>
    <recommendedName>
        <fullName evidence="3">Transcription factor domain-containing protein</fullName>
    </recommendedName>
</protein>
<evidence type="ECO:0000313" key="2">
    <source>
        <dbReference type="Proteomes" id="UP001147782"/>
    </source>
</evidence>
<sequence>MAPSLKLIWMVSQMFQDPKYYANFAGVNIPEMMLFDDTIGAVLNFDARLVQRQTLLVAGARHRLGTQQQVINNSTGVLVNSRAKSAQRVGVRTRRDRDKKVSLPFLLNYSATSDRHPGDVNHVLTQLASTEGNEGAKDTSLPSLHLDGEKNGFFAEDSWNLFFETFQDAETQQIVPLPLGLDDQERRSLAAERILQCILETTAANPGLGEDLDIERAQEFFQEENILSSILAYFDNTVRPRCRIVLKSTFNLDLTSPGLLLSMILMGAICGMSEDIKLKSVEYLDMAEFAVFESQCFHDLVHGIRQGESVSLPRKSVEIIQAAILVILLQISSPNPTARRRIRIQRYPALVSAARTTGLTKVKNQWHDSSILNYEQFIRNEICIRLEEPLNCQSHRSLQRITDMGTE</sequence>
<dbReference type="RefSeq" id="XP_056559452.1">
    <property type="nucleotide sequence ID" value="XM_056697240.1"/>
</dbReference>
<dbReference type="GO" id="GO:0003677">
    <property type="term" value="F:DNA binding"/>
    <property type="evidence" value="ECO:0007669"/>
    <property type="project" value="InterPro"/>
</dbReference>
<keyword evidence="2" id="KW-1185">Reference proteome</keyword>
<reference evidence="1" key="1">
    <citation type="submission" date="2022-11" db="EMBL/GenBank/DDBJ databases">
        <authorList>
            <person name="Petersen C."/>
        </authorList>
    </citation>
    <scope>NUCLEOTIDE SEQUENCE</scope>
    <source>
        <strain evidence="1">IBT 29864</strain>
    </source>
</reference>
<dbReference type="GO" id="GO:0008270">
    <property type="term" value="F:zinc ion binding"/>
    <property type="evidence" value="ECO:0007669"/>
    <property type="project" value="InterPro"/>
</dbReference>
<dbReference type="OrthoDB" id="654211at2759"/>
<dbReference type="GO" id="GO:0006351">
    <property type="term" value="P:DNA-templated transcription"/>
    <property type="evidence" value="ECO:0007669"/>
    <property type="project" value="InterPro"/>
</dbReference>
<evidence type="ECO:0008006" key="3">
    <source>
        <dbReference type="Google" id="ProtNLM"/>
    </source>
</evidence>
<accession>A0A9W9VJN8</accession>
<name>A0A9W9VJN8_9EURO</name>
<proteinExistence type="predicted"/>
<dbReference type="GeneID" id="81436417"/>
<reference evidence="1" key="2">
    <citation type="journal article" date="2023" name="IMA Fungus">
        <title>Comparative genomic study of the Penicillium genus elucidates a diverse pangenome and 15 lateral gene transfer events.</title>
        <authorList>
            <person name="Petersen C."/>
            <person name="Sorensen T."/>
            <person name="Nielsen M.R."/>
            <person name="Sondergaard T.E."/>
            <person name="Sorensen J.L."/>
            <person name="Fitzpatrick D.A."/>
            <person name="Frisvad J.C."/>
            <person name="Nielsen K.L."/>
        </authorList>
    </citation>
    <scope>NUCLEOTIDE SEQUENCE</scope>
    <source>
        <strain evidence="1">IBT 29864</strain>
    </source>
</reference>
<dbReference type="Proteomes" id="UP001147782">
    <property type="component" value="Unassembled WGS sequence"/>
</dbReference>
<comment type="caution">
    <text evidence="1">The sequence shown here is derived from an EMBL/GenBank/DDBJ whole genome shotgun (WGS) entry which is preliminary data.</text>
</comment>
<gene>
    <name evidence="1" type="ORF">N7496_004309</name>
</gene>
<dbReference type="AlphaFoldDB" id="A0A9W9VJN8"/>
<organism evidence="1 2">
    <name type="scientific">Penicillium cataractarum</name>
    <dbReference type="NCBI Taxonomy" id="2100454"/>
    <lineage>
        <taxon>Eukaryota</taxon>
        <taxon>Fungi</taxon>
        <taxon>Dikarya</taxon>
        <taxon>Ascomycota</taxon>
        <taxon>Pezizomycotina</taxon>
        <taxon>Eurotiomycetes</taxon>
        <taxon>Eurotiomycetidae</taxon>
        <taxon>Eurotiales</taxon>
        <taxon>Aspergillaceae</taxon>
        <taxon>Penicillium</taxon>
    </lineage>
</organism>